<evidence type="ECO:0000313" key="1">
    <source>
        <dbReference type="EMBL" id="GIE25853.1"/>
    </source>
</evidence>
<dbReference type="InterPro" id="IPR046030">
    <property type="entry name" value="DUF5988"/>
</dbReference>
<organism evidence="1 2">
    <name type="scientific">Winogradskya humida</name>
    <dbReference type="NCBI Taxonomy" id="113566"/>
    <lineage>
        <taxon>Bacteria</taxon>
        <taxon>Bacillati</taxon>
        <taxon>Actinomycetota</taxon>
        <taxon>Actinomycetes</taxon>
        <taxon>Micromonosporales</taxon>
        <taxon>Micromonosporaceae</taxon>
        <taxon>Winogradskya</taxon>
    </lineage>
</organism>
<gene>
    <name evidence="1" type="ORF">Ahu01nite_089550</name>
</gene>
<sequence>MSAFKVMLTGGPSYVTESMRLCEVVDLADSVKLSYGNGYEHFGYTGETVSDGEEPVAVFTWKGRTKIAE</sequence>
<dbReference type="EMBL" id="BOMN01000129">
    <property type="protein sequence ID" value="GIE25853.1"/>
    <property type="molecule type" value="Genomic_DNA"/>
</dbReference>
<keyword evidence="2" id="KW-1185">Reference proteome</keyword>
<dbReference type="Proteomes" id="UP000603200">
    <property type="component" value="Unassembled WGS sequence"/>
</dbReference>
<protein>
    <submittedName>
        <fullName evidence="1">Uncharacterized protein</fullName>
    </submittedName>
</protein>
<dbReference type="Pfam" id="PF19450">
    <property type="entry name" value="DUF5988"/>
    <property type="match status" value="1"/>
</dbReference>
<dbReference type="RefSeq" id="WP_203842776.1">
    <property type="nucleotide sequence ID" value="NZ_BAAATV010000024.1"/>
</dbReference>
<comment type="caution">
    <text evidence="1">The sequence shown here is derived from an EMBL/GenBank/DDBJ whole genome shotgun (WGS) entry which is preliminary data.</text>
</comment>
<proteinExistence type="predicted"/>
<accession>A0ABQ4A5D9</accession>
<name>A0ABQ4A5D9_9ACTN</name>
<reference evidence="1 2" key="1">
    <citation type="submission" date="2021-01" db="EMBL/GenBank/DDBJ databases">
        <title>Whole genome shotgun sequence of Actinoplanes humidus NBRC 14915.</title>
        <authorList>
            <person name="Komaki H."/>
            <person name="Tamura T."/>
        </authorList>
    </citation>
    <scope>NUCLEOTIDE SEQUENCE [LARGE SCALE GENOMIC DNA]</scope>
    <source>
        <strain evidence="1 2">NBRC 14915</strain>
    </source>
</reference>
<evidence type="ECO:0000313" key="2">
    <source>
        <dbReference type="Proteomes" id="UP000603200"/>
    </source>
</evidence>